<reference evidence="2 3" key="2">
    <citation type="submission" date="2019-09" db="EMBL/GenBank/DDBJ databases">
        <authorList>
            <person name="Mazur A."/>
        </authorList>
    </citation>
    <scope>NUCLEOTIDE SEQUENCE [LARGE SCALE GENOMIC DNA]</scope>
    <source>
        <strain evidence="2 3">3729k</strain>
    </source>
</reference>
<dbReference type="InterPro" id="IPR018643">
    <property type="entry name" value="DUF2069_membrane"/>
</dbReference>
<dbReference type="RefSeq" id="WP_149861173.1">
    <property type="nucleotide sequence ID" value="NZ_VUOD01000009.1"/>
</dbReference>
<evidence type="ECO:0000256" key="1">
    <source>
        <dbReference type="SAM" id="Phobius"/>
    </source>
</evidence>
<protein>
    <submittedName>
        <fullName evidence="2">DUF2069 domain-containing protein</fullName>
    </submittedName>
</protein>
<keyword evidence="3" id="KW-1185">Reference proteome</keyword>
<keyword evidence="1" id="KW-0812">Transmembrane</keyword>
<feature type="transmembrane region" description="Helical" evidence="1">
    <location>
        <begin position="7"/>
        <end position="26"/>
    </location>
</feature>
<organism evidence="2 3">
    <name type="scientific">Arenimonas fontis</name>
    <dbReference type="NCBI Taxonomy" id="2608255"/>
    <lineage>
        <taxon>Bacteria</taxon>
        <taxon>Pseudomonadati</taxon>
        <taxon>Pseudomonadota</taxon>
        <taxon>Gammaproteobacteria</taxon>
        <taxon>Lysobacterales</taxon>
        <taxon>Lysobacteraceae</taxon>
        <taxon>Arenimonas</taxon>
    </lineage>
</organism>
<reference evidence="2 3" key="1">
    <citation type="submission" date="2019-09" db="EMBL/GenBank/DDBJ databases">
        <title>Arenimonas chukotkensis sp. nov., a bacterium isolated from Chukotka hot spring, Arctic region, Russia.</title>
        <authorList>
            <person name="Zayulina K.S."/>
            <person name="Prokofeva M.I."/>
            <person name="Elcheninov A.G."/>
            <person name="Novikov A."/>
            <person name="Kochetkova T.V."/>
            <person name="Kublanov I.V."/>
        </authorList>
    </citation>
    <scope>NUCLEOTIDE SEQUENCE [LARGE SCALE GENOMIC DNA]</scope>
    <source>
        <strain evidence="2 3">3729k</strain>
    </source>
</reference>
<name>A0A5B2Z5R2_9GAMM</name>
<feature type="transmembrane region" description="Helical" evidence="1">
    <location>
        <begin position="60"/>
        <end position="80"/>
    </location>
</feature>
<proteinExistence type="predicted"/>
<dbReference type="Proteomes" id="UP000322165">
    <property type="component" value="Unassembled WGS sequence"/>
</dbReference>
<keyword evidence="1" id="KW-0472">Membrane</keyword>
<keyword evidence="1" id="KW-1133">Transmembrane helix</keyword>
<dbReference type="Pfam" id="PF09842">
    <property type="entry name" value="DUF2069"/>
    <property type="match status" value="1"/>
</dbReference>
<dbReference type="AlphaFoldDB" id="A0A5B2Z5R2"/>
<evidence type="ECO:0000313" key="2">
    <source>
        <dbReference type="EMBL" id="KAA2284168.1"/>
    </source>
</evidence>
<evidence type="ECO:0000313" key="3">
    <source>
        <dbReference type="Proteomes" id="UP000322165"/>
    </source>
</evidence>
<feature type="transmembrane region" description="Helical" evidence="1">
    <location>
        <begin position="32"/>
        <end position="53"/>
    </location>
</feature>
<feature type="transmembrane region" description="Helical" evidence="1">
    <location>
        <begin position="86"/>
        <end position="104"/>
    </location>
</feature>
<comment type="caution">
    <text evidence="2">The sequence shown here is derived from an EMBL/GenBank/DDBJ whole genome shotgun (WGS) entry which is preliminary data.</text>
</comment>
<sequence>MSPAKRFAAAAIVGLALLPWLWHGWLAPPARMPAWLAAGLHMSPMLPALLLLLARRPAAFFWGAVAALLLFSHGVMEAWASPTARVPALAEAALAAALVLAASWDGLRARAAGRAPGRSRDV</sequence>
<dbReference type="EMBL" id="VUOD01000009">
    <property type="protein sequence ID" value="KAA2284168.1"/>
    <property type="molecule type" value="Genomic_DNA"/>
</dbReference>
<gene>
    <name evidence="2" type="ORF">F0415_10490</name>
</gene>
<accession>A0A5B2Z5R2</accession>